<dbReference type="Proteomes" id="UP000603141">
    <property type="component" value="Unassembled WGS sequence"/>
</dbReference>
<evidence type="ECO:0000313" key="1">
    <source>
        <dbReference type="EMBL" id="MBK1884925.1"/>
    </source>
</evidence>
<evidence type="ECO:0000313" key="2">
    <source>
        <dbReference type="Proteomes" id="UP000603141"/>
    </source>
</evidence>
<proteinExistence type="predicted"/>
<organism evidence="1 2">
    <name type="scientific">Luteolibacter pohnpeiensis</name>
    <dbReference type="NCBI Taxonomy" id="454153"/>
    <lineage>
        <taxon>Bacteria</taxon>
        <taxon>Pseudomonadati</taxon>
        <taxon>Verrucomicrobiota</taxon>
        <taxon>Verrucomicrobiia</taxon>
        <taxon>Verrucomicrobiales</taxon>
        <taxon>Verrucomicrobiaceae</taxon>
        <taxon>Luteolibacter</taxon>
    </lineage>
</organism>
<keyword evidence="2" id="KW-1185">Reference proteome</keyword>
<dbReference type="EMBL" id="JAENIJ010000218">
    <property type="protein sequence ID" value="MBK1884925.1"/>
    <property type="molecule type" value="Genomic_DNA"/>
</dbReference>
<dbReference type="AlphaFoldDB" id="A0A934SBF8"/>
<gene>
    <name evidence="1" type="ORF">JIN85_21120</name>
</gene>
<protein>
    <submittedName>
        <fullName evidence="1">Uncharacterized protein</fullName>
    </submittedName>
</protein>
<sequence>MAELPYMQFYPTDWLADTRMLTASAKGVWIDCLAALWNAPERGFLKMPERAWGRLWGVESERIPDLLDELGIVAEIQKDGNAVTIASRRMIKEEVERERSRNSKKAKERQIWAYRELVSRLFPAL</sequence>
<accession>A0A934SBF8</accession>
<name>A0A934SBF8_9BACT</name>
<reference evidence="1" key="1">
    <citation type="submission" date="2021-01" db="EMBL/GenBank/DDBJ databases">
        <title>Modified the classification status of verrucomicrobia.</title>
        <authorList>
            <person name="Feng X."/>
        </authorList>
    </citation>
    <scope>NUCLEOTIDE SEQUENCE</scope>
    <source>
        <strain evidence="1">KCTC 22041</strain>
    </source>
</reference>
<comment type="caution">
    <text evidence="1">The sequence shown here is derived from an EMBL/GenBank/DDBJ whole genome shotgun (WGS) entry which is preliminary data.</text>
</comment>
<feature type="non-terminal residue" evidence="1">
    <location>
        <position position="125"/>
    </location>
</feature>